<dbReference type="GO" id="GO:0003755">
    <property type="term" value="F:peptidyl-prolyl cis-trans isomerase activity"/>
    <property type="evidence" value="ECO:0007669"/>
    <property type="project" value="TreeGrafter"/>
</dbReference>
<keyword evidence="3" id="KW-1185">Reference proteome</keyword>
<reference evidence="2 3" key="1">
    <citation type="submission" date="2017-01" db="EMBL/GenBank/DDBJ databases">
        <title>The cable genome- insights into the physiology and evolution of filamentous bacteria capable of sulfide oxidation via long distance electron transfer.</title>
        <authorList>
            <person name="Schreiber L."/>
            <person name="Bjerg J.T."/>
            <person name="Boggild A."/>
            <person name="Van De Vossenberg J."/>
            <person name="Meysman F."/>
            <person name="Nielsen L.P."/>
            <person name="Schramm A."/>
            <person name="Kjeldsen K.U."/>
        </authorList>
    </citation>
    <scope>NUCLEOTIDE SEQUENCE [LARGE SCALE GENOMIC DNA]</scope>
    <source>
        <strain evidence="2">A1</strain>
    </source>
</reference>
<proteinExistence type="predicted"/>
<sequence>MDVAIEEVSELARKVTVTLPAEDVGKELDKKYNELKKEVALKGFRRGKAPMSILKKSYKDRVEPEVAEKLVQDTYFDAIEEKKIDVIVHPEIRETTFADDGSFTYVAMVEVKPEFELQQYKGLEIEKPNSDVTDARWRKRLRNFNGARPSFVLRKTIMGSLWTIS</sequence>
<dbReference type="EMBL" id="MTKP01000191">
    <property type="protein sequence ID" value="RWX47921.1"/>
    <property type="molecule type" value="Genomic_DNA"/>
</dbReference>
<dbReference type="GO" id="GO:0043022">
    <property type="term" value="F:ribosome binding"/>
    <property type="evidence" value="ECO:0007669"/>
    <property type="project" value="TreeGrafter"/>
</dbReference>
<evidence type="ECO:0000313" key="3">
    <source>
        <dbReference type="Proteomes" id="UP000288086"/>
    </source>
</evidence>
<comment type="caution">
    <text evidence="2">The sequence shown here is derived from an EMBL/GenBank/DDBJ whole genome shotgun (WGS) entry which is preliminary data.</text>
</comment>
<dbReference type="InterPro" id="IPR008881">
    <property type="entry name" value="Trigger_fac_ribosome-bd_bac"/>
</dbReference>
<dbReference type="Pfam" id="PF05697">
    <property type="entry name" value="Trigger_N"/>
    <property type="match status" value="1"/>
</dbReference>
<gene>
    <name evidence="2" type="ORF">VT98_11914</name>
</gene>
<dbReference type="AlphaFoldDB" id="A0A444J4A9"/>
<name>A0A444J4A9_9BACT</name>
<dbReference type="Proteomes" id="UP000288086">
    <property type="component" value="Unassembled WGS sequence"/>
</dbReference>
<protein>
    <submittedName>
        <fullName evidence="2">Trigger factor protein (TF)</fullName>
    </submittedName>
</protein>
<dbReference type="SUPFAM" id="SSF102735">
    <property type="entry name" value="Trigger factor ribosome-binding domain"/>
    <property type="match status" value="1"/>
</dbReference>
<feature type="domain" description="Trigger factor ribosome-binding bacterial" evidence="1">
    <location>
        <begin position="1"/>
        <end position="143"/>
    </location>
</feature>
<dbReference type="GO" id="GO:0043335">
    <property type="term" value="P:protein unfolding"/>
    <property type="evidence" value="ECO:0007669"/>
    <property type="project" value="TreeGrafter"/>
</dbReference>
<dbReference type="InterPro" id="IPR036611">
    <property type="entry name" value="Trigger_fac_ribosome-bd_sf"/>
</dbReference>
<evidence type="ECO:0000259" key="1">
    <source>
        <dbReference type="Pfam" id="PF05697"/>
    </source>
</evidence>
<organism evidence="2 3">
    <name type="scientific">Candidatus Electrothrix communis</name>
    <dbReference type="NCBI Taxonomy" id="1859133"/>
    <lineage>
        <taxon>Bacteria</taxon>
        <taxon>Pseudomonadati</taxon>
        <taxon>Thermodesulfobacteriota</taxon>
        <taxon>Desulfobulbia</taxon>
        <taxon>Desulfobulbales</taxon>
        <taxon>Desulfobulbaceae</taxon>
        <taxon>Candidatus Electrothrix</taxon>
    </lineage>
</organism>
<evidence type="ECO:0000313" key="2">
    <source>
        <dbReference type="EMBL" id="RWX47921.1"/>
    </source>
</evidence>
<dbReference type="PANTHER" id="PTHR30560:SF3">
    <property type="entry name" value="TRIGGER FACTOR-LIKE PROTEIN TIG, CHLOROPLASTIC"/>
    <property type="match status" value="1"/>
</dbReference>
<dbReference type="Gene3D" id="3.30.70.1050">
    <property type="entry name" value="Trigger factor ribosome-binding domain"/>
    <property type="match status" value="1"/>
</dbReference>
<dbReference type="GO" id="GO:0015031">
    <property type="term" value="P:protein transport"/>
    <property type="evidence" value="ECO:0007669"/>
    <property type="project" value="InterPro"/>
</dbReference>
<dbReference type="GO" id="GO:0051083">
    <property type="term" value="P:'de novo' cotranslational protein folding"/>
    <property type="evidence" value="ECO:0007669"/>
    <property type="project" value="TreeGrafter"/>
</dbReference>
<dbReference type="GO" id="GO:0044183">
    <property type="term" value="F:protein folding chaperone"/>
    <property type="evidence" value="ECO:0007669"/>
    <property type="project" value="TreeGrafter"/>
</dbReference>
<accession>A0A444J4A9</accession>
<dbReference type="PANTHER" id="PTHR30560">
    <property type="entry name" value="TRIGGER FACTOR CHAPERONE AND PEPTIDYL-PROLYL CIS/TRANS ISOMERASE"/>
    <property type="match status" value="1"/>
</dbReference>
<dbReference type="InterPro" id="IPR005215">
    <property type="entry name" value="Trig_fac"/>
</dbReference>